<proteinExistence type="predicted"/>
<keyword evidence="2" id="KW-0812">Transmembrane</keyword>
<comment type="caution">
    <text evidence="3">The sequence shown here is derived from an EMBL/GenBank/DDBJ whole genome shotgun (WGS) entry which is preliminary data.</text>
</comment>
<accession>A0A1D2NBT5</accession>
<protein>
    <submittedName>
        <fullName evidence="3">Uncharacterized protein</fullName>
    </submittedName>
</protein>
<gene>
    <name evidence="3" type="ORF">Ocin01_03966</name>
</gene>
<feature type="transmembrane region" description="Helical" evidence="2">
    <location>
        <begin position="136"/>
        <end position="155"/>
    </location>
</feature>
<keyword evidence="4" id="KW-1185">Reference proteome</keyword>
<organism evidence="3 4">
    <name type="scientific">Orchesella cincta</name>
    <name type="common">Springtail</name>
    <name type="synonym">Podura cincta</name>
    <dbReference type="NCBI Taxonomy" id="48709"/>
    <lineage>
        <taxon>Eukaryota</taxon>
        <taxon>Metazoa</taxon>
        <taxon>Ecdysozoa</taxon>
        <taxon>Arthropoda</taxon>
        <taxon>Hexapoda</taxon>
        <taxon>Collembola</taxon>
        <taxon>Entomobryomorpha</taxon>
        <taxon>Entomobryoidea</taxon>
        <taxon>Orchesellidae</taxon>
        <taxon>Orchesellinae</taxon>
        <taxon>Orchesella</taxon>
    </lineage>
</organism>
<keyword evidence="2" id="KW-1133">Transmembrane helix</keyword>
<name>A0A1D2NBT5_ORCCI</name>
<keyword evidence="2" id="KW-0472">Membrane</keyword>
<dbReference type="EMBL" id="LJIJ01000098">
    <property type="protein sequence ID" value="ODN02709.1"/>
    <property type="molecule type" value="Genomic_DNA"/>
</dbReference>
<sequence>MEVRNNCPNETHLLKRKSGGSKTETEKTDTQSVRNGGTRVHEGESSTQGLFSTGILKQLFLSDLHESLKSNAVVLVLITRIVALVGWTGAILYATYHVFLACEEWLEWYSDPVMNPSAFSRLLNRGKDNTDYEWEMFSYIYAARLWLWYAVYAIMSRTVRIAFPK</sequence>
<evidence type="ECO:0000256" key="1">
    <source>
        <dbReference type="SAM" id="MobiDB-lite"/>
    </source>
</evidence>
<reference evidence="3 4" key="1">
    <citation type="journal article" date="2016" name="Genome Biol. Evol.">
        <title>Gene Family Evolution Reflects Adaptation to Soil Environmental Stressors in the Genome of the Collembolan Orchesella cincta.</title>
        <authorList>
            <person name="Faddeeva-Vakhrusheva A."/>
            <person name="Derks M.F."/>
            <person name="Anvar S.Y."/>
            <person name="Agamennone V."/>
            <person name="Suring W."/>
            <person name="Smit S."/>
            <person name="van Straalen N.M."/>
            <person name="Roelofs D."/>
        </authorList>
    </citation>
    <scope>NUCLEOTIDE SEQUENCE [LARGE SCALE GENOMIC DNA]</scope>
    <source>
        <tissue evidence="3">Mixed pool</tissue>
    </source>
</reference>
<evidence type="ECO:0000313" key="3">
    <source>
        <dbReference type="EMBL" id="ODN02709.1"/>
    </source>
</evidence>
<feature type="non-terminal residue" evidence="3">
    <location>
        <position position="165"/>
    </location>
</feature>
<dbReference type="OrthoDB" id="272500at2759"/>
<feature type="transmembrane region" description="Helical" evidence="2">
    <location>
        <begin position="72"/>
        <end position="96"/>
    </location>
</feature>
<feature type="region of interest" description="Disordered" evidence="1">
    <location>
        <begin position="1"/>
        <end position="46"/>
    </location>
</feature>
<evidence type="ECO:0000256" key="2">
    <source>
        <dbReference type="SAM" id="Phobius"/>
    </source>
</evidence>
<dbReference type="AlphaFoldDB" id="A0A1D2NBT5"/>
<dbReference type="Proteomes" id="UP000094527">
    <property type="component" value="Unassembled WGS sequence"/>
</dbReference>
<evidence type="ECO:0000313" key="4">
    <source>
        <dbReference type="Proteomes" id="UP000094527"/>
    </source>
</evidence>